<dbReference type="InterPro" id="IPR000297">
    <property type="entry name" value="PPIase_PpiC"/>
</dbReference>
<feature type="compositionally biased region" description="Basic and acidic residues" evidence="2">
    <location>
        <begin position="12"/>
        <end position="25"/>
    </location>
</feature>
<reference evidence="5" key="1">
    <citation type="submission" date="2020-10" db="EMBL/GenBank/DDBJ databases">
        <authorList>
            <person name="Gilroy R."/>
        </authorList>
    </citation>
    <scope>NUCLEOTIDE SEQUENCE</scope>
    <source>
        <strain evidence="5">ChiGjej3B3-7149</strain>
    </source>
</reference>
<dbReference type="InterPro" id="IPR050245">
    <property type="entry name" value="PrsA_foldase"/>
</dbReference>
<evidence type="ECO:0000256" key="1">
    <source>
        <dbReference type="PROSITE-ProRule" id="PRU00278"/>
    </source>
</evidence>
<dbReference type="SUPFAM" id="SSF109998">
    <property type="entry name" value="Triger factor/SurA peptide-binding domain-like"/>
    <property type="match status" value="1"/>
</dbReference>
<dbReference type="PROSITE" id="PS50198">
    <property type="entry name" value="PPIC_PPIASE_2"/>
    <property type="match status" value="1"/>
</dbReference>
<sequence>MSASQDKKRRQAERTDGVDKRSLAEREAARKAKKERTRWGIVGAIIVVFAVVVILLNTNLFYSGTTALTINGYEYTNADFQYYYLSAYSNFVSNNQNYISMFFDTSEDLDKQAFDPALLGVTGEGLPENPTWKDYFKSVAIDNMVEITALYDSAVKSGYTLSEEEQAEIDEIMASFETAATANGLRDAGAFVSFYYGKGNTLDSVRELITRGYIASGYAQQQFDSYSYTTEELDAYYDEHKDELDAFSFNYYLVAAEQVEVTETVTDEETGEETEQTAERATEETMAEAKETAERLYDVIESGRAEQAMSFSEAVGEVMGEEAVENVIDYKNALGVNCLTFMPDSVSDWLTDASRTEGDMALLEVEDSGWCVLLFNGRNDNSDYNAVNFRHILVKAVDSDGDGEFSAEELTVAEDKINELYDEWKNGEATEDSFAALASANTEDTSSASNGGLYEHVGVDSMVEGVNDFIYDPARQPGDTAVVFNESASYTGYHLVYFVGTDEMSYHDCLADYGYSSMYSSVEGLRQPDYTAWHDELVAGYSADVNSFINWFAKV</sequence>
<evidence type="ECO:0000313" key="6">
    <source>
        <dbReference type="Proteomes" id="UP000824238"/>
    </source>
</evidence>
<comment type="caution">
    <text evidence="5">The sequence shown here is derived from an EMBL/GenBank/DDBJ whole genome shotgun (WGS) entry which is preliminary data.</text>
</comment>
<dbReference type="InterPro" id="IPR027304">
    <property type="entry name" value="Trigger_fact/SurA_dom_sf"/>
</dbReference>
<dbReference type="PANTHER" id="PTHR47245">
    <property type="entry name" value="PEPTIDYLPROLYL ISOMERASE"/>
    <property type="match status" value="1"/>
</dbReference>
<feature type="domain" description="PpiC" evidence="4">
    <location>
        <begin position="384"/>
        <end position="500"/>
    </location>
</feature>
<protein>
    <submittedName>
        <fullName evidence="5">Peptidylprolyl isomerase</fullName>
    </submittedName>
</protein>
<proteinExistence type="predicted"/>
<name>A0A9D1DKF4_9FIRM</name>
<dbReference type="SUPFAM" id="SSF54534">
    <property type="entry name" value="FKBP-like"/>
    <property type="match status" value="1"/>
</dbReference>
<keyword evidence="3" id="KW-0812">Transmembrane</keyword>
<keyword evidence="1" id="KW-0697">Rotamase</keyword>
<accession>A0A9D1DKF4</accession>
<evidence type="ECO:0000256" key="3">
    <source>
        <dbReference type="SAM" id="Phobius"/>
    </source>
</evidence>
<keyword evidence="3" id="KW-0472">Membrane</keyword>
<reference evidence="5" key="2">
    <citation type="journal article" date="2021" name="PeerJ">
        <title>Extensive microbial diversity within the chicken gut microbiome revealed by metagenomics and culture.</title>
        <authorList>
            <person name="Gilroy R."/>
            <person name="Ravi A."/>
            <person name="Getino M."/>
            <person name="Pursley I."/>
            <person name="Horton D.L."/>
            <person name="Alikhan N.F."/>
            <person name="Baker D."/>
            <person name="Gharbi K."/>
            <person name="Hall N."/>
            <person name="Watson M."/>
            <person name="Adriaenssens E.M."/>
            <person name="Foster-Nyarko E."/>
            <person name="Jarju S."/>
            <person name="Secka A."/>
            <person name="Antonio M."/>
            <person name="Oren A."/>
            <person name="Chaudhuri R.R."/>
            <person name="La Ragione R."/>
            <person name="Hildebrand F."/>
            <person name="Pallen M.J."/>
        </authorList>
    </citation>
    <scope>NUCLEOTIDE SEQUENCE</scope>
    <source>
        <strain evidence="5">ChiGjej3B3-7149</strain>
    </source>
</reference>
<evidence type="ECO:0000256" key="2">
    <source>
        <dbReference type="SAM" id="MobiDB-lite"/>
    </source>
</evidence>
<dbReference type="GO" id="GO:0003755">
    <property type="term" value="F:peptidyl-prolyl cis-trans isomerase activity"/>
    <property type="evidence" value="ECO:0007669"/>
    <property type="project" value="UniProtKB-KW"/>
</dbReference>
<evidence type="ECO:0000313" key="5">
    <source>
        <dbReference type="EMBL" id="HIR54461.1"/>
    </source>
</evidence>
<evidence type="ECO:0000259" key="4">
    <source>
        <dbReference type="PROSITE" id="PS50198"/>
    </source>
</evidence>
<dbReference type="Proteomes" id="UP000824238">
    <property type="component" value="Unassembled WGS sequence"/>
</dbReference>
<dbReference type="Pfam" id="PF13616">
    <property type="entry name" value="Rotamase_3"/>
    <property type="match status" value="1"/>
</dbReference>
<keyword evidence="3" id="KW-1133">Transmembrane helix</keyword>
<feature type="region of interest" description="Disordered" evidence="2">
    <location>
        <begin position="1"/>
        <end position="25"/>
    </location>
</feature>
<dbReference type="AlphaFoldDB" id="A0A9D1DKF4"/>
<dbReference type="InterPro" id="IPR046357">
    <property type="entry name" value="PPIase_dom_sf"/>
</dbReference>
<keyword evidence="1 5" id="KW-0413">Isomerase</keyword>
<feature type="transmembrane region" description="Helical" evidence="3">
    <location>
        <begin position="39"/>
        <end position="62"/>
    </location>
</feature>
<gene>
    <name evidence="5" type="ORF">IAD36_02525</name>
</gene>
<organism evidence="5 6">
    <name type="scientific">Candidatus Scatomorpha intestinigallinarum</name>
    <dbReference type="NCBI Taxonomy" id="2840923"/>
    <lineage>
        <taxon>Bacteria</taxon>
        <taxon>Bacillati</taxon>
        <taxon>Bacillota</taxon>
        <taxon>Clostridia</taxon>
        <taxon>Eubacteriales</taxon>
        <taxon>Candidatus Scatomorpha</taxon>
    </lineage>
</organism>
<dbReference type="EMBL" id="DVHH01000067">
    <property type="protein sequence ID" value="HIR54461.1"/>
    <property type="molecule type" value="Genomic_DNA"/>
</dbReference>
<dbReference type="Gene3D" id="3.10.50.40">
    <property type="match status" value="1"/>
</dbReference>
<dbReference type="PANTHER" id="PTHR47245:SF2">
    <property type="entry name" value="PEPTIDYL-PROLYL CIS-TRANS ISOMERASE HP_0175-RELATED"/>
    <property type="match status" value="1"/>
</dbReference>